<dbReference type="Pfam" id="PF13091">
    <property type="entry name" value="PLDc_2"/>
    <property type="match status" value="1"/>
</dbReference>
<accession>A0ABX0V7S9</accession>
<dbReference type="InterPro" id="IPR025202">
    <property type="entry name" value="PLD-like_dom"/>
</dbReference>
<comment type="caution">
    <text evidence="3">The sequence shown here is derived from an EMBL/GenBank/DDBJ whole genome shotgun (WGS) entry which is preliminary data.</text>
</comment>
<dbReference type="Gene3D" id="3.30.870.10">
    <property type="entry name" value="Endonuclease Chain A"/>
    <property type="match status" value="1"/>
</dbReference>
<keyword evidence="4" id="KW-1185">Reference proteome</keyword>
<dbReference type="Proteomes" id="UP001429580">
    <property type="component" value="Unassembled WGS sequence"/>
</dbReference>
<proteinExistence type="predicted"/>
<protein>
    <submittedName>
        <fullName evidence="3">Phosphatidylserine/phosphatidylglycerophosphate/ cardiolipin synthase-like enzyme</fullName>
    </submittedName>
</protein>
<evidence type="ECO:0000313" key="3">
    <source>
        <dbReference type="EMBL" id="NIJ60144.1"/>
    </source>
</evidence>
<dbReference type="EMBL" id="JAASQI010000014">
    <property type="protein sequence ID" value="NIJ60144.1"/>
    <property type="molecule type" value="Genomic_DNA"/>
</dbReference>
<feature type="compositionally biased region" description="Low complexity" evidence="1">
    <location>
        <begin position="1"/>
        <end position="19"/>
    </location>
</feature>
<organism evidence="3 4">
    <name type="scientific">Pseudochelatococcus lubricantis</name>
    <dbReference type="NCBI Taxonomy" id="1538102"/>
    <lineage>
        <taxon>Bacteria</taxon>
        <taxon>Pseudomonadati</taxon>
        <taxon>Pseudomonadota</taxon>
        <taxon>Alphaproteobacteria</taxon>
        <taxon>Hyphomicrobiales</taxon>
        <taxon>Chelatococcaceae</taxon>
        <taxon>Pseudochelatococcus</taxon>
    </lineage>
</organism>
<feature type="domain" description="Phospholipase D-like" evidence="2">
    <location>
        <begin position="100"/>
        <end position="171"/>
    </location>
</feature>
<gene>
    <name evidence="3" type="ORF">FHS82_004011</name>
</gene>
<reference evidence="3 4" key="1">
    <citation type="submission" date="2020-03" db="EMBL/GenBank/DDBJ databases">
        <title>Genomic Encyclopedia of Type Strains, Phase IV (KMG-IV): sequencing the most valuable type-strain genomes for metagenomic binning, comparative biology and taxonomic classification.</title>
        <authorList>
            <person name="Goeker M."/>
        </authorList>
    </citation>
    <scope>NUCLEOTIDE SEQUENCE [LARGE SCALE GENOMIC DNA]</scope>
    <source>
        <strain evidence="3 4">DSM 103870</strain>
    </source>
</reference>
<sequence length="174" mass="19632">MQFMASGLRRSRTTLSSAGQAPDRPQAELMVLYADDHERLLRTAAHEATESFVCCTNKVGAPMVPALFNPAEVAGRRINDVRVYFSRYTGPTKKRHVAEHRERLHDFVDLLAIRDPQLHAKFLAWDKDHVVVSSMNWGSQSGLPDNRIDEIGLYLKGPDLATSLMKKFEALLKK</sequence>
<evidence type="ECO:0000256" key="1">
    <source>
        <dbReference type="SAM" id="MobiDB-lite"/>
    </source>
</evidence>
<evidence type="ECO:0000313" key="4">
    <source>
        <dbReference type="Proteomes" id="UP001429580"/>
    </source>
</evidence>
<name>A0ABX0V7S9_9HYPH</name>
<dbReference type="SUPFAM" id="SSF56024">
    <property type="entry name" value="Phospholipase D/nuclease"/>
    <property type="match status" value="1"/>
</dbReference>
<evidence type="ECO:0000259" key="2">
    <source>
        <dbReference type="Pfam" id="PF13091"/>
    </source>
</evidence>
<feature type="region of interest" description="Disordered" evidence="1">
    <location>
        <begin position="1"/>
        <end position="23"/>
    </location>
</feature>